<keyword evidence="5 6" id="KW-0472">Membrane</keyword>
<protein>
    <submittedName>
        <fullName evidence="8">Hexose transporter</fullName>
    </submittedName>
    <submittedName>
        <fullName evidence="9">Hexose_transporter</fullName>
    </submittedName>
</protein>
<dbReference type="PROSITE" id="PS50850">
    <property type="entry name" value="MFS"/>
    <property type="match status" value="1"/>
</dbReference>
<evidence type="ECO:0000256" key="2">
    <source>
        <dbReference type="ARBA" id="ARBA00022448"/>
    </source>
</evidence>
<dbReference type="SUPFAM" id="SSF103473">
    <property type="entry name" value="MFS general substrate transporter"/>
    <property type="match status" value="1"/>
</dbReference>
<keyword evidence="10" id="KW-1185">Reference proteome</keyword>
<keyword evidence="3 6" id="KW-0812">Transmembrane</keyword>
<name>A0AA86QXT8_9EUKA</name>
<dbReference type="InterPro" id="IPR045263">
    <property type="entry name" value="GLUT"/>
</dbReference>
<dbReference type="GO" id="GO:0016020">
    <property type="term" value="C:membrane"/>
    <property type="evidence" value="ECO:0007669"/>
    <property type="project" value="UniProtKB-SubCell"/>
</dbReference>
<feature type="transmembrane region" description="Helical" evidence="6">
    <location>
        <begin position="134"/>
        <end position="155"/>
    </location>
</feature>
<dbReference type="Proteomes" id="UP001642409">
    <property type="component" value="Unassembled WGS sequence"/>
</dbReference>
<keyword evidence="4 6" id="KW-1133">Transmembrane helix</keyword>
<dbReference type="Pfam" id="PF00083">
    <property type="entry name" value="Sugar_tr"/>
    <property type="match status" value="1"/>
</dbReference>
<dbReference type="Gene3D" id="1.20.1250.20">
    <property type="entry name" value="MFS general substrate transporter like domains"/>
    <property type="match status" value="2"/>
</dbReference>
<dbReference type="GO" id="GO:0015149">
    <property type="term" value="F:hexose transmembrane transporter activity"/>
    <property type="evidence" value="ECO:0007669"/>
    <property type="project" value="TreeGrafter"/>
</dbReference>
<feature type="transmembrane region" description="Helical" evidence="6">
    <location>
        <begin position="78"/>
        <end position="98"/>
    </location>
</feature>
<feature type="transmembrane region" description="Helical" evidence="6">
    <location>
        <begin position="326"/>
        <end position="348"/>
    </location>
</feature>
<feature type="domain" description="Major facilitator superfamily (MFS) profile" evidence="7">
    <location>
        <begin position="5"/>
        <end position="443"/>
    </location>
</feature>
<feature type="transmembrane region" description="Helical" evidence="6">
    <location>
        <begin position="260"/>
        <end position="284"/>
    </location>
</feature>
<dbReference type="InterPro" id="IPR020846">
    <property type="entry name" value="MFS_dom"/>
</dbReference>
<dbReference type="EMBL" id="CAXDID020000106">
    <property type="protein sequence ID" value="CAL6028099.1"/>
    <property type="molecule type" value="Genomic_DNA"/>
</dbReference>
<evidence type="ECO:0000313" key="8">
    <source>
        <dbReference type="EMBL" id="CAI9959495.1"/>
    </source>
</evidence>
<proteinExistence type="predicted"/>
<dbReference type="PANTHER" id="PTHR23503:SF8">
    <property type="entry name" value="FACILITATED GLUCOSE TRANSPORTER PROTEIN 1"/>
    <property type="match status" value="1"/>
</dbReference>
<evidence type="ECO:0000256" key="5">
    <source>
        <dbReference type="ARBA" id="ARBA00023136"/>
    </source>
</evidence>
<evidence type="ECO:0000256" key="4">
    <source>
        <dbReference type="ARBA" id="ARBA00022989"/>
    </source>
</evidence>
<feature type="transmembrane region" description="Helical" evidence="6">
    <location>
        <begin position="43"/>
        <end position="66"/>
    </location>
</feature>
<reference evidence="9 10" key="2">
    <citation type="submission" date="2024-07" db="EMBL/GenBank/DDBJ databases">
        <authorList>
            <person name="Akdeniz Z."/>
        </authorList>
    </citation>
    <scope>NUCLEOTIDE SEQUENCE [LARGE SCALE GENOMIC DNA]</scope>
</reference>
<feature type="transmembrane region" description="Helical" evidence="6">
    <location>
        <begin position="161"/>
        <end position="183"/>
    </location>
</feature>
<feature type="transmembrane region" description="Helical" evidence="6">
    <location>
        <begin position="354"/>
        <end position="378"/>
    </location>
</feature>
<feature type="transmembrane region" description="Helical" evidence="6">
    <location>
        <begin position="390"/>
        <end position="413"/>
    </location>
</feature>
<dbReference type="AlphaFoldDB" id="A0AA86QXT8"/>
<feature type="transmembrane region" description="Helical" evidence="6">
    <location>
        <begin position="296"/>
        <end position="314"/>
    </location>
</feature>
<evidence type="ECO:0000256" key="3">
    <source>
        <dbReference type="ARBA" id="ARBA00022692"/>
    </source>
</evidence>
<evidence type="ECO:0000313" key="9">
    <source>
        <dbReference type="EMBL" id="CAL6028099.1"/>
    </source>
</evidence>
<feature type="transmembrane region" description="Helical" evidence="6">
    <location>
        <begin position="419"/>
        <end position="439"/>
    </location>
</feature>
<keyword evidence="2" id="KW-0813">Transport</keyword>
<evidence type="ECO:0000256" key="6">
    <source>
        <dbReference type="SAM" id="Phobius"/>
    </source>
</evidence>
<comment type="subcellular location">
    <subcellularLocation>
        <location evidence="1">Membrane</location>
        <topology evidence="1">Multi-pass membrane protein</topology>
    </subcellularLocation>
</comment>
<evidence type="ECO:0000256" key="1">
    <source>
        <dbReference type="ARBA" id="ARBA00004141"/>
    </source>
</evidence>
<dbReference type="InterPro" id="IPR036259">
    <property type="entry name" value="MFS_trans_sf"/>
</dbReference>
<dbReference type="InterPro" id="IPR005828">
    <property type="entry name" value="MFS_sugar_transport-like"/>
</dbReference>
<accession>A0AA86QXT8</accession>
<dbReference type="PANTHER" id="PTHR23503">
    <property type="entry name" value="SOLUTE CARRIER FAMILY 2"/>
    <property type="match status" value="1"/>
</dbReference>
<evidence type="ECO:0000313" key="10">
    <source>
        <dbReference type="Proteomes" id="UP001642409"/>
    </source>
</evidence>
<comment type="caution">
    <text evidence="8">The sequence shown here is derived from an EMBL/GenBank/DDBJ whole genome shotgun (WGS) entry which is preliminary data.</text>
</comment>
<evidence type="ECO:0000259" key="7">
    <source>
        <dbReference type="PROSITE" id="PS50850"/>
    </source>
</evidence>
<reference evidence="8" key="1">
    <citation type="submission" date="2023-06" db="EMBL/GenBank/DDBJ databases">
        <authorList>
            <person name="Kurt Z."/>
        </authorList>
    </citation>
    <scope>NUCLEOTIDE SEQUENCE</scope>
</reference>
<organism evidence="8">
    <name type="scientific">Hexamita inflata</name>
    <dbReference type="NCBI Taxonomy" id="28002"/>
    <lineage>
        <taxon>Eukaryota</taxon>
        <taxon>Metamonada</taxon>
        <taxon>Diplomonadida</taxon>
        <taxon>Hexamitidae</taxon>
        <taxon>Hexamitinae</taxon>
        <taxon>Hexamita</taxon>
    </lineage>
</organism>
<dbReference type="EMBL" id="CATOUU010000918">
    <property type="protein sequence ID" value="CAI9959495.1"/>
    <property type="molecule type" value="Genomic_DNA"/>
</dbReference>
<gene>
    <name evidence="9" type="ORF">HINF_LOCUS31644</name>
    <name evidence="8" type="ORF">HINF_LOCUS47140</name>
</gene>
<sequence length="530" mass="59981">MELDTKIVSAISGFNWGFSLTNLPVQIIEKYAEITKLDEVTAAMLSTLEVALCVGSAVGCMMTPLYAGRLGFSNSLRILFILGIVVNAVSMIPVHWMYLTGIRFMSGFMTSSISSLTPLLVAEVLEPHAREKTMMMFAICLNTGVLVAYLIHLAISFDYTYWFMTFGLPIIYNLIALFCLWRVNKIYRLKRMEYSRVETQHNDEEGLLSRESGVLSTQDSSAQFVSSGAEETSNTFQQKMNTAPDFTFNQKLTRTQFIRIAYVTVSLGMMQMFTGVDAIVVYASEIFGSLFTSSRAGIFGSLILGVANLLYTFIAAPFAERKPRRVMLMIGVIGVGVFHFVIAVLYFIKAPTVYVLISLMFLFLSYNIGPEPIVFMFFSEMFPEKYKIQLNGLGYTVNWISSIISVFIFDFFVGGKEQYVYMFFGTMTLILGISGTLLAPETFHKSLAEIELQIRAWTKKERRAKKEKPGQVLKMSNMTVLQTLEDSHYPESRLKNQLWSHRLSVKDSTKYRALQPNQKDTLTERKGVFK</sequence>